<dbReference type="RefSeq" id="WP_006444892.1">
    <property type="nucleotide sequence ID" value="NZ_CP036524.1"/>
</dbReference>
<gene>
    <name evidence="2" type="ORF">CLOHYLEM_07546</name>
</gene>
<protein>
    <recommendedName>
        <fullName evidence="1">KilA-N domain-containing protein</fullName>
    </recommendedName>
</protein>
<dbReference type="PROSITE" id="PS51301">
    <property type="entry name" value="KILA_N"/>
    <property type="match status" value="1"/>
</dbReference>
<dbReference type="InterPro" id="IPR017880">
    <property type="entry name" value="KilA_N"/>
</dbReference>
<dbReference type="Proteomes" id="UP000004893">
    <property type="component" value="Unassembled WGS sequence"/>
</dbReference>
<dbReference type="InterPro" id="IPR018004">
    <property type="entry name" value="KilA/APSES_HTH"/>
</dbReference>
<comment type="caution">
    <text evidence="2">The sequence shown here is derived from an EMBL/GenBank/DDBJ whole genome shotgun (WGS) entry which is preliminary data.</text>
</comment>
<accession>C0C609</accession>
<feature type="domain" description="KilA-N" evidence="1">
    <location>
        <begin position="1"/>
        <end position="49"/>
    </location>
</feature>
<evidence type="ECO:0000313" key="2">
    <source>
        <dbReference type="EMBL" id="EEG72543.1"/>
    </source>
</evidence>
<dbReference type="STRING" id="553973.CLOHYLEM_07546"/>
<name>C0C609_9FIRM</name>
<proteinExistence type="predicted"/>
<evidence type="ECO:0000259" key="1">
    <source>
        <dbReference type="PROSITE" id="PS51301"/>
    </source>
</evidence>
<keyword evidence="3" id="KW-1185">Reference proteome</keyword>
<organism evidence="2 3">
    <name type="scientific">[Clostridium] hylemonae DSM 15053</name>
    <dbReference type="NCBI Taxonomy" id="553973"/>
    <lineage>
        <taxon>Bacteria</taxon>
        <taxon>Bacillati</taxon>
        <taxon>Bacillota</taxon>
        <taxon>Clostridia</taxon>
        <taxon>Lachnospirales</taxon>
        <taxon>Lachnospiraceae</taxon>
    </lineage>
</organism>
<dbReference type="EMBL" id="ABYI02000041">
    <property type="protein sequence ID" value="EEG72543.1"/>
    <property type="molecule type" value="Genomic_DNA"/>
</dbReference>
<reference evidence="2" key="2">
    <citation type="submission" date="2013-06" db="EMBL/GenBank/DDBJ databases">
        <title>Draft genome sequence of Clostridium hylemonae (DSM 15053).</title>
        <authorList>
            <person name="Sudarsanam P."/>
            <person name="Ley R."/>
            <person name="Guruge J."/>
            <person name="Turnbaugh P.J."/>
            <person name="Mahowald M."/>
            <person name="Liep D."/>
            <person name="Gordon J."/>
        </authorList>
    </citation>
    <scope>NUCLEOTIDE SEQUENCE</scope>
    <source>
        <strain evidence="2">DSM 15053</strain>
    </source>
</reference>
<evidence type="ECO:0000313" key="3">
    <source>
        <dbReference type="Proteomes" id="UP000004893"/>
    </source>
</evidence>
<sequence length="135" mass="15453">MDNSNECIGITSKSGRYGGTYVHTEIAFEFASWISPEFKLYIIKHYQRLKKDEASRLAIGWNFKRELSKINYCIPTYAVKEFLTTPILSPQEMAYTYVSDADIFNMALFGKTAAQWRNEKGISVKIANIRDFASA</sequence>
<dbReference type="AlphaFoldDB" id="C0C609"/>
<dbReference type="HOGENOM" id="CLU_089658_2_0_9"/>
<dbReference type="eggNOG" id="ENOG502Z7N4">
    <property type="taxonomic scope" value="Bacteria"/>
</dbReference>
<reference evidence="2" key="1">
    <citation type="submission" date="2009-02" db="EMBL/GenBank/DDBJ databases">
        <authorList>
            <person name="Fulton L."/>
            <person name="Clifton S."/>
            <person name="Fulton B."/>
            <person name="Xu J."/>
            <person name="Minx P."/>
            <person name="Pepin K.H."/>
            <person name="Johnson M."/>
            <person name="Bhonagiri V."/>
            <person name="Nash W.E."/>
            <person name="Mardis E.R."/>
            <person name="Wilson R.K."/>
        </authorList>
    </citation>
    <scope>NUCLEOTIDE SEQUENCE [LARGE SCALE GENOMIC DNA]</scope>
    <source>
        <strain evidence="2">DSM 15053</strain>
    </source>
</reference>
<dbReference type="Pfam" id="PF04383">
    <property type="entry name" value="KilA-N"/>
    <property type="match status" value="1"/>
</dbReference>